<feature type="compositionally biased region" description="Low complexity" evidence="1">
    <location>
        <begin position="1"/>
        <end position="17"/>
    </location>
</feature>
<proteinExistence type="predicted"/>
<dbReference type="AlphaFoldDB" id="A0A8C3DLJ3"/>
<evidence type="ECO:0000313" key="3">
    <source>
        <dbReference type="Proteomes" id="UP000694553"/>
    </source>
</evidence>
<evidence type="ECO:0000256" key="1">
    <source>
        <dbReference type="SAM" id="MobiDB-lite"/>
    </source>
</evidence>
<dbReference type="Ensembl" id="ENSCMUT00000007928.2">
    <property type="protein sequence ID" value="ENSCMUP00000007340.1"/>
    <property type="gene ID" value="ENSCMUG00000004843.2"/>
</dbReference>
<reference evidence="2" key="2">
    <citation type="submission" date="2025-08" db="UniProtKB">
        <authorList>
            <consortium name="Ensembl"/>
        </authorList>
    </citation>
    <scope>IDENTIFICATION</scope>
</reference>
<reference evidence="2" key="3">
    <citation type="submission" date="2025-09" db="UniProtKB">
        <authorList>
            <consortium name="Ensembl"/>
        </authorList>
    </citation>
    <scope>IDENTIFICATION</scope>
</reference>
<accession>A0A8C3DLJ3</accession>
<evidence type="ECO:0000313" key="2">
    <source>
        <dbReference type="Ensembl" id="ENSCMUP00000007340.1"/>
    </source>
</evidence>
<feature type="region of interest" description="Disordered" evidence="1">
    <location>
        <begin position="1"/>
        <end position="32"/>
    </location>
</feature>
<name>A0A8C3DLJ3_CORMO</name>
<organism evidence="2 3">
    <name type="scientific">Corvus moneduloides</name>
    <name type="common">New Caledonian crow</name>
    <dbReference type="NCBI Taxonomy" id="1196302"/>
    <lineage>
        <taxon>Eukaryota</taxon>
        <taxon>Metazoa</taxon>
        <taxon>Chordata</taxon>
        <taxon>Craniata</taxon>
        <taxon>Vertebrata</taxon>
        <taxon>Euteleostomi</taxon>
        <taxon>Archelosauria</taxon>
        <taxon>Archosauria</taxon>
        <taxon>Dinosauria</taxon>
        <taxon>Saurischia</taxon>
        <taxon>Theropoda</taxon>
        <taxon>Coelurosauria</taxon>
        <taxon>Aves</taxon>
        <taxon>Neognathae</taxon>
        <taxon>Neoaves</taxon>
        <taxon>Telluraves</taxon>
        <taxon>Australaves</taxon>
        <taxon>Passeriformes</taxon>
        <taxon>Corvoidea</taxon>
        <taxon>Corvidae</taxon>
        <taxon>Corvus</taxon>
    </lineage>
</organism>
<sequence length="148" mass="16623">SWSPGSGKSSSGKQSAGIQDKNDGYENHLSPGKRGKAKVVWTYSFRFLIREDAGLSTSREITVNFERVPGTSLVGINPVFTWMREEKGRKAQDRGHFSNLLTWDVSSLMAPPFPPCFLPQRLRRFQSIARIGKESLSRGCLLPKFQHP</sequence>
<dbReference type="Proteomes" id="UP000694553">
    <property type="component" value="Unassembled WGS sequence"/>
</dbReference>
<reference evidence="3" key="1">
    <citation type="submission" date="2019-10" db="EMBL/GenBank/DDBJ databases">
        <title>Corvus moneduloides (New Caledonian crow) genome, bCorMon1, primary haplotype.</title>
        <authorList>
            <person name="Rutz C."/>
            <person name="Fungtammasan C."/>
            <person name="Mountcastle J."/>
            <person name="Formenti G."/>
            <person name="Chow W."/>
            <person name="Howe K."/>
            <person name="Steele M.P."/>
            <person name="Fernandes J."/>
            <person name="Gilbert M.T.P."/>
            <person name="Fedrigo O."/>
            <person name="Jarvis E.D."/>
            <person name="Gemmell N."/>
        </authorList>
    </citation>
    <scope>NUCLEOTIDE SEQUENCE [LARGE SCALE GENOMIC DNA]</scope>
</reference>
<protein>
    <submittedName>
        <fullName evidence="2">Uncharacterized protein</fullName>
    </submittedName>
</protein>
<keyword evidence="3" id="KW-1185">Reference proteome</keyword>